<keyword evidence="3" id="KW-1185">Reference proteome</keyword>
<dbReference type="GO" id="GO:0003677">
    <property type="term" value="F:DNA binding"/>
    <property type="evidence" value="ECO:0007669"/>
    <property type="project" value="InterPro"/>
</dbReference>
<gene>
    <name evidence="2" type="ORF">Poly41_21850</name>
</gene>
<dbReference type="SUPFAM" id="SSF47413">
    <property type="entry name" value="lambda repressor-like DNA-binding domains"/>
    <property type="match status" value="1"/>
</dbReference>
<reference evidence="2 3" key="1">
    <citation type="submission" date="2019-02" db="EMBL/GenBank/DDBJ databases">
        <title>Deep-cultivation of Planctomycetes and their phenomic and genomic characterization uncovers novel biology.</title>
        <authorList>
            <person name="Wiegand S."/>
            <person name="Jogler M."/>
            <person name="Boedeker C."/>
            <person name="Pinto D."/>
            <person name="Vollmers J."/>
            <person name="Rivas-Marin E."/>
            <person name="Kohn T."/>
            <person name="Peeters S.H."/>
            <person name="Heuer A."/>
            <person name="Rast P."/>
            <person name="Oberbeckmann S."/>
            <person name="Bunk B."/>
            <person name="Jeske O."/>
            <person name="Meyerdierks A."/>
            <person name="Storesund J.E."/>
            <person name="Kallscheuer N."/>
            <person name="Luecker S."/>
            <person name="Lage O.M."/>
            <person name="Pohl T."/>
            <person name="Merkel B.J."/>
            <person name="Hornburger P."/>
            <person name="Mueller R.-W."/>
            <person name="Bruemmer F."/>
            <person name="Labrenz M."/>
            <person name="Spormann A.M."/>
            <person name="Op Den Camp H."/>
            <person name="Overmann J."/>
            <person name="Amann R."/>
            <person name="Jetten M.S.M."/>
            <person name="Mascher T."/>
            <person name="Medema M.H."/>
            <person name="Devos D.P."/>
            <person name="Kaster A.-K."/>
            <person name="Ovreas L."/>
            <person name="Rohde M."/>
            <person name="Galperin M.Y."/>
            <person name="Jogler C."/>
        </authorList>
    </citation>
    <scope>NUCLEOTIDE SEQUENCE [LARGE SCALE GENOMIC DNA]</scope>
    <source>
        <strain evidence="2 3">Poly41</strain>
    </source>
</reference>
<comment type="caution">
    <text evidence="2">The sequence shown here is derived from an EMBL/GenBank/DDBJ whole genome shotgun (WGS) entry which is preliminary data.</text>
</comment>
<proteinExistence type="predicted"/>
<evidence type="ECO:0000313" key="2">
    <source>
        <dbReference type="EMBL" id="TWU39361.1"/>
    </source>
</evidence>
<dbReference type="InterPro" id="IPR010982">
    <property type="entry name" value="Lambda_DNA-bd_dom_sf"/>
</dbReference>
<dbReference type="RefSeq" id="WP_146526142.1">
    <property type="nucleotide sequence ID" value="NZ_SJPV01000003.1"/>
</dbReference>
<evidence type="ECO:0000256" key="1">
    <source>
        <dbReference type="SAM" id="MobiDB-lite"/>
    </source>
</evidence>
<sequence length="135" mass="15299">MKTTERVNDYPKLDIAMIRRIRKESGRSVAQCAREAGMPPEMWELFEAGLVRKTDVGAVIFLWQGLRCDPKAIMTEIRGKFTKVPEYVYVIDSDISDKILPIPSARPGKRPKKRRRPTSLGPSTGGWNDIQPSLN</sequence>
<protein>
    <submittedName>
        <fullName evidence="2">Uncharacterized protein</fullName>
    </submittedName>
</protein>
<name>A0A5C6DV92_9BACT</name>
<dbReference type="Proteomes" id="UP000319143">
    <property type="component" value="Unassembled WGS sequence"/>
</dbReference>
<dbReference type="AlphaFoldDB" id="A0A5C6DV92"/>
<dbReference type="EMBL" id="SJPV01000003">
    <property type="protein sequence ID" value="TWU39361.1"/>
    <property type="molecule type" value="Genomic_DNA"/>
</dbReference>
<accession>A0A5C6DV92</accession>
<feature type="compositionally biased region" description="Basic residues" evidence="1">
    <location>
        <begin position="107"/>
        <end position="117"/>
    </location>
</feature>
<organism evidence="2 3">
    <name type="scientific">Novipirellula artificiosorum</name>
    <dbReference type="NCBI Taxonomy" id="2528016"/>
    <lineage>
        <taxon>Bacteria</taxon>
        <taxon>Pseudomonadati</taxon>
        <taxon>Planctomycetota</taxon>
        <taxon>Planctomycetia</taxon>
        <taxon>Pirellulales</taxon>
        <taxon>Pirellulaceae</taxon>
        <taxon>Novipirellula</taxon>
    </lineage>
</organism>
<evidence type="ECO:0000313" key="3">
    <source>
        <dbReference type="Proteomes" id="UP000319143"/>
    </source>
</evidence>
<feature type="region of interest" description="Disordered" evidence="1">
    <location>
        <begin position="101"/>
        <end position="135"/>
    </location>
</feature>
<feature type="compositionally biased region" description="Polar residues" evidence="1">
    <location>
        <begin position="120"/>
        <end position="135"/>
    </location>
</feature>